<dbReference type="Gene3D" id="3.30.70.100">
    <property type="match status" value="1"/>
</dbReference>
<dbReference type="InterPro" id="IPR010920">
    <property type="entry name" value="LSM_dom_sf"/>
</dbReference>
<comment type="subunit">
    <text evidence="7">Homoheptamer.</text>
</comment>
<evidence type="ECO:0000256" key="4">
    <source>
        <dbReference type="ARBA" id="ARBA00022692"/>
    </source>
</evidence>
<feature type="transmembrane region" description="Helical" evidence="7">
    <location>
        <begin position="191"/>
        <end position="211"/>
    </location>
</feature>
<keyword evidence="9" id="KW-0732">Signal</keyword>
<dbReference type="SUPFAM" id="SSF50182">
    <property type="entry name" value="Sm-like ribonucleoproteins"/>
    <property type="match status" value="1"/>
</dbReference>
<evidence type="ECO:0000256" key="9">
    <source>
        <dbReference type="SAM" id="SignalP"/>
    </source>
</evidence>
<feature type="domain" description="Mechanosensitive ion channel MscS C-terminal" evidence="11">
    <location>
        <begin position="421"/>
        <end position="502"/>
    </location>
</feature>
<name>A0ABV0FZH7_9BURK</name>
<evidence type="ECO:0000256" key="7">
    <source>
        <dbReference type="RuleBase" id="RU369025"/>
    </source>
</evidence>
<keyword evidence="3" id="KW-1003">Cell membrane</keyword>
<protein>
    <recommendedName>
        <fullName evidence="7">Small-conductance mechanosensitive channel</fullName>
    </recommendedName>
</protein>
<dbReference type="PANTHER" id="PTHR30221">
    <property type="entry name" value="SMALL-CONDUCTANCE MECHANOSENSITIVE CHANNEL"/>
    <property type="match status" value="1"/>
</dbReference>
<feature type="chain" id="PRO_5045294897" description="Small-conductance mechanosensitive channel" evidence="9">
    <location>
        <begin position="26"/>
        <end position="535"/>
    </location>
</feature>
<dbReference type="Pfam" id="PF00924">
    <property type="entry name" value="MS_channel_2nd"/>
    <property type="match status" value="1"/>
</dbReference>
<keyword evidence="7" id="KW-0997">Cell inner membrane</keyword>
<dbReference type="PANTHER" id="PTHR30221:SF18">
    <property type="entry name" value="SLL0590 PROTEIN"/>
    <property type="match status" value="1"/>
</dbReference>
<organism evidence="12 13">
    <name type="scientific">Roseateles paludis</name>
    <dbReference type="NCBI Taxonomy" id="3145238"/>
    <lineage>
        <taxon>Bacteria</taxon>
        <taxon>Pseudomonadati</taxon>
        <taxon>Pseudomonadota</taxon>
        <taxon>Betaproteobacteria</taxon>
        <taxon>Burkholderiales</taxon>
        <taxon>Sphaerotilaceae</taxon>
        <taxon>Roseateles</taxon>
    </lineage>
</organism>
<keyword evidence="7" id="KW-0813">Transport</keyword>
<keyword evidence="13" id="KW-1185">Reference proteome</keyword>
<keyword evidence="7" id="KW-0406">Ion transport</keyword>
<evidence type="ECO:0000256" key="8">
    <source>
        <dbReference type="SAM" id="MobiDB-lite"/>
    </source>
</evidence>
<gene>
    <name evidence="12" type="ORF">ABDJ85_05575</name>
</gene>
<dbReference type="InterPro" id="IPR045275">
    <property type="entry name" value="MscS_archaea/bacteria_type"/>
</dbReference>
<keyword evidence="4 7" id="KW-0812">Transmembrane</keyword>
<evidence type="ECO:0000313" key="12">
    <source>
        <dbReference type="EMBL" id="MEO3690932.1"/>
    </source>
</evidence>
<evidence type="ECO:0000313" key="13">
    <source>
        <dbReference type="Proteomes" id="UP001495147"/>
    </source>
</evidence>
<feature type="region of interest" description="Disordered" evidence="8">
    <location>
        <begin position="507"/>
        <end position="535"/>
    </location>
</feature>
<dbReference type="SUPFAM" id="SSF82689">
    <property type="entry name" value="Mechanosensitive channel protein MscS (YggB), C-terminal domain"/>
    <property type="match status" value="1"/>
</dbReference>
<dbReference type="Proteomes" id="UP001495147">
    <property type="component" value="Unassembled WGS sequence"/>
</dbReference>
<feature type="transmembrane region" description="Helical" evidence="7">
    <location>
        <begin position="244"/>
        <end position="264"/>
    </location>
</feature>
<comment type="subcellular location">
    <subcellularLocation>
        <location evidence="7">Cell inner membrane</location>
        <topology evidence="7">Multi-pass membrane protein</topology>
    </subcellularLocation>
    <subcellularLocation>
        <location evidence="1">Cell membrane</location>
        <topology evidence="1">Multi-pass membrane protein</topology>
    </subcellularLocation>
</comment>
<sequence length="535" mass="56629">MTQTLLRCFFFVCLGACGLLQPARAAEPAAAVTLHHRQILTLAAPLGGESPEQRASRAQAALEAAAAQPPAPVTLSPVGSALRLDIGGQPAFFVLDEDLGSTGRPDLRDAGAQKLRARVEQALAEAREARDPQALARAAAWALGATLLAGLVLWALLAGTRQLEGALLALTRRWRAELSAGALARLLLRPLPALAVGGLALLKLVLVLLLLELWGSTVLRQFAYTRPWGESASHWLSGLAADSLQAVAGALPGLATAALIFVAARLLTRGLGALVEEAERGELQLHWLHPDTAAATRRIASVAVWLFALAMAYPYLPGAQSESFKGVTVLAGLMLSLGASGVVGQAMAGLTLTYSRALRPGEYVRVGNAEGTVTAVGLFVTKVQTGLGEEVSLPNALVMSQPICNFSRLVPDGQFMLQAGVTIGYATPWRQVHAMLLEAARRTPGVAAEPAPYVVQTALSDFYVEYRLCAYGDRSAPRRRAEALSQLNAYIQDVFNENGVQIMSPHYRGDPPEPQVVNPGSWFQPAQGPLSPPQA</sequence>
<dbReference type="RefSeq" id="WP_347703746.1">
    <property type="nucleotide sequence ID" value="NZ_JBDPZD010000001.1"/>
</dbReference>
<keyword evidence="6 7" id="KW-0472">Membrane</keyword>
<dbReference type="InterPro" id="IPR023408">
    <property type="entry name" value="MscS_beta-dom_sf"/>
</dbReference>
<feature type="domain" description="Mechanosensitive ion channel MscS" evidence="10">
    <location>
        <begin position="343"/>
        <end position="408"/>
    </location>
</feature>
<dbReference type="EMBL" id="JBDPZD010000001">
    <property type="protein sequence ID" value="MEO3690932.1"/>
    <property type="molecule type" value="Genomic_DNA"/>
</dbReference>
<keyword evidence="7" id="KW-0407">Ion channel</keyword>
<comment type="caution">
    <text evidence="12">The sequence shown here is derived from an EMBL/GenBank/DDBJ whole genome shotgun (WGS) entry which is preliminary data.</text>
</comment>
<evidence type="ECO:0000256" key="5">
    <source>
        <dbReference type="ARBA" id="ARBA00022989"/>
    </source>
</evidence>
<reference evidence="12 13" key="1">
    <citation type="submission" date="2024-05" db="EMBL/GenBank/DDBJ databases">
        <title>Roseateles sp. DJS-2-20 16S ribosomal RNA gene Genome sequencing and assembly.</title>
        <authorList>
            <person name="Woo H."/>
        </authorList>
    </citation>
    <scope>NUCLEOTIDE SEQUENCE [LARGE SCALE GENOMIC DNA]</scope>
    <source>
        <strain evidence="12 13">DJS-2-20</strain>
    </source>
</reference>
<feature type="transmembrane region" description="Helical" evidence="7">
    <location>
        <begin position="299"/>
        <end position="316"/>
    </location>
</feature>
<comment type="caution">
    <text evidence="7">Lacks conserved residue(s) required for the propagation of feature annotation.</text>
</comment>
<dbReference type="InterPro" id="IPR011066">
    <property type="entry name" value="MscS_channel_C_sf"/>
</dbReference>
<evidence type="ECO:0000256" key="1">
    <source>
        <dbReference type="ARBA" id="ARBA00004651"/>
    </source>
</evidence>
<dbReference type="InterPro" id="IPR049278">
    <property type="entry name" value="MS_channel_C"/>
</dbReference>
<evidence type="ECO:0000256" key="6">
    <source>
        <dbReference type="ARBA" id="ARBA00023136"/>
    </source>
</evidence>
<proteinExistence type="inferred from homology"/>
<keyword evidence="5 7" id="KW-1133">Transmembrane helix</keyword>
<dbReference type="Pfam" id="PF21082">
    <property type="entry name" value="MS_channel_3rd"/>
    <property type="match status" value="1"/>
</dbReference>
<feature type="transmembrane region" description="Helical" evidence="7">
    <location>
        <begin position="138"/>
        <end position="157"/>
    </location>
</feature>
<evidence type="ECO:0000256" key="3">
    <source>
        <dbReference type="ARBA" id="ARBA00022475"/>
    </source>
</evidence>
<dbReference type="Gene3D" id="2.30.30.60">
    <property type="match status" value="1"/>
</dbReference>
<feature type="signal peptide" evidence="9">
    <location>
        <begin position="1"/>
        <end position="25"/>
    </location>
</feature>
<comment type="function">
    <text evidence="7">Mechanosensitive channel that participates in the regulation of osmotic pressure changes within the cell, opening in response to stretch forces in the membrane lipid bilayer, without the need for other proteins. Contributes to normal resistance to hypoosmotic shock. Forms an ion channel of 1.0 nanosiemens conductance with a slight preference for anions.</text>
</comment>
<evidence type="ECO:0000259" key="10">
    <source>
        <dbReference type="Pfam" id="PF00924"/>
    </source>
</evidence>
<accession>A0ABV0FZH7</accession>
<feature type="transmembrane region" description="Helical" evidence="7">
    <location>
        <begin position="328"/>
        <end position="350"/>
    </location>
</feature>
<evidence type="ECO:0000259" key="11">
    <source>
        <dbReference type="Pfam" id="PF21082"/>
    </source>
</evidence>
<comment type="similarity">
    <text evidence="2 7">Belongs to the MscS (TC 1.A.23) family.</text>
</comment>
<dbReference type="InterPro" id="IPR006685">
    <property type="entry name" value="MscS_channel_2nd"/>
</dbReference>
<evidence type="ECO:0000256" key="2">
    <source>
        <dbReference type="ARBA" id="ARBA00008017"/>
    </source>
</evidence>